<dbReference type="InterPro" id="IPR010836">
    <property type="entry name" value="SapC"/>
</dbReference>
<reference evidence="1 2" key="1">
    <citation type="submission" date="2015-07" db="EMBL/GenBank/DDBJ databases">
        <authorList>
            <person name="Noorani M."/>
        </authorList>
    </citation>
    <scope>NUCLEOTIDE SEQUENCE [LARGE SCALE GENOMIC DNA]</scope>
    <source>
        <strain evidence="1">LMG728</strain>
    </source>
</reference>
<sequence length="253" mass="27831">MARYALLNNVAHQDLRVILRFGPEFGDATGVVPAFPTEYAELQREYPILLRKDADGGFQSVALLGFEQQENLFLQDARWNAAYLPGIVAKGPFLIGFQEQHEDGVLRRAPVIHVDLDHPRVSFSEGERVFLPQGGHSPYLEHIITVLRGIRDGVEGGNAMFAAFAALGLIQPLRIDVQLGQAHNVHLAGLYAIDRERLAALDAPSLHGLHRAGYLEGAYLLLASLHNLRRLMAEKQRRLQHAGVDAVASGQAA</sequence>
<dbReference type="Proteomes" id="UP000041247">
    <property type="component" value="Unassembled WGS sequence"/>
</dbReference>
<evidence type="ECO:0008006" key="3">
    <source>
        <dbReference type="Google" id="ProtNLM"/>
    </source>
</evidence>
<dbReference type="EMBL" id="CXOK01000024">
    <property type="protein sequence ID" value="CTP85468.1"/>
    <property type="molecule type" value="Genomic_DNA"/>
</dbReference>
<protein>
    <recommendedName>
        <fullName evidence="3">Peptide ABC transporter permease</fullName>
    </recommendedName>
</protein>
<name>A0A0K2ZIL0_9XANT</name>
<evidence type="ECO:0000313" key="1">
    <source>
        <dbReference type="EMBL" id="CTP85468.1"/>
    </source>
</evidence>
<organism evidence="1 2">
    <name type="scientific">Xanthomonas graminis pv. poae</name>
    <dbReference type="NCBI Taxonomy" id="227946"/>
    <lineage>
        <taxon>Bacteria</taxon>
        <taxon>Pseudomonadati</taxon>
        <taxon>Pseudomonadota</taxon>
        <taxon>Gammaproteobacteria</taxon>
        <taxon>Lysobacterales</taxon>
        <taxon>Lysobacteraceae</taxon>
        <taxon>Xanthomonas</taxon>
        <taxon>Xanthomonas translucens group</taxon>
        <taxon>Xanthomonas graminis</taxon>
    </lineage>
</organism>
<dbReference type="RefSeq" id="WP_053840185.1">
    <property type="nucleotide sequence ID" value="NZ_CP076250.1"/>
</dbReference>
<accession>A0A0K2ZIL0</accession>
<dbReference type="Pfam" id="PF07277">
    <property type="entry name" value="SapC"/>
    <property type="match status" value="1"/>
</dbReference>
<gene>
    <name evidence="1" type="ORF">XTPLMG728_0895</name>
</gene>
<dbReference type="AlphaFoldDB" id="A0A0K2ZIL0"/>
<evidence type="ECO:0000313" key="2">
    <source>
        <dbReference type="Proteomes" id="UP000041247"/>
    </source>
</evidence>
<proteinExistence type="predicted"/>